<dbReference type="PANTHER" id="PTHR42779:SF1">
    <property type="entry name" value="PROTEIN YNJB"/>
    <property type="match status" value="1"/>
</dbReference>
<dbReference type="PROSITE" id="PS51257">
    <property type="entry name" value="PROKAR_LIPOPROTEIN"/>
    <property type="match status" value="1"/>
</dbReference>
<dbReference type="Proteomes" id="UP000193804">
    <property type="component" value="Unassembled WGS sequence"/>
</dbReference>
<dbReference type="STRING" id="1028.SAMN05661096_02336"/>
<keyword evidence="3" id="KW-1185">Reference proteome</keyword>
<dbReference type="InterPro" id="IPR027020">
    <property type="entry name" value="YnjB"/>
</dbReference>
<accession>A0A1X7K3S7</accession>
<dbReference type="SUPFAM" id="SSF53850">
    <property type="entry name" value="Periplasmic binding protein-like II"/>
    <property type="match status" value="1"/>
</dbReference>
<feature type="signal peptide" evidence="1">
    <location>
        <begin position="1"/>
        <end position="22"/>
    </location>
</feature>
<dbReference type="EMBL" id="FXAW01000004">
    <property type="protein sequence ID" value="SMG35384.1"/>
    <property type="molecule type" value="Genomic_DNA"/>
</dbReference>
<dbReference type="NCBIfam" id="NF008633">
    <property type="entry name" value="PRK11622.1"/>
    <property type="match status" value="1"/>
</dbReference>
<sequence length="404" mass="45802">MRKYSCLLLSLIAIFFSSCESSEELQDWKNASWSEIKEEASSTTVNFMMWQGSPIVNDYINNYVKPTLKKKYNITLNISSGQGPEIVQLMMGEKQAGSEKGQVDMVWINGETFFQLRKIEGLWGPFTEKLPNSQYIDLNNPFIGIDFQQEINGMECPWGINQFAFVYDSSKTPDPPKTLAELETFVKVNPGTFTISNDFSGMTLLKCFMAEMSGSPDGLDGEFDQQKYDTLSAQLWDYINRNSKYFWKEGQTFPKEHSKMDQMFSSGEILLSYGFSEGGIEDKVLQGLFPKSTKGYAWENGTVLNSNYLGITYNATNTAGAMQVINFLISPEAQLKRAEPSGMNANPVLDISKLPAEYKTQFEKITARQYGPSLDELSENAIKEPAPEYMLNIYEDFRTYVLEK</sequence>
<dbReference type="PIRSF" id="PIRSF029172">
    <property type="entry name" value="UCP029172_ABC_sbc_YnjB"/>
    <property type="match status" value="1"/>
</dbReference>
<reference evidence="3" key="1">
    <citation type="submission" date="2017-04" db="EMBL/GenBank/DDBJ databases">
        <authorList>
            <person name="Varghese N."/>
            <person name="Submissions S."/>
        </authorList>
    </citation>
    <scope>NUCLEOTIDE SEQUENCE [LARGE SCALE GENOMIC DNA]</scope>
    <source>
        <strain evidence="3">DSM 4125</strain>
    </source>
</reference>
<dbReference type="Gene3D" id="3.40.190.10">
    <property type="entry name" value="Periplasmic binding protein-like II"/>
    <property type="match status" value="2"/>
</dbReference>
<gene>
    <name evidence="2" type="ORF">SAMN05661096_02336</name>
</gene>
<dbReference type="Pfam" id="PF13416">
    <property type="entry name" value="SBP_bac_8"/>
    <property type="match status" value="1"/>
</dbReference>
<name>A0A1X7K3S7_9BACT</name>
<proteinExistence type="predicted"/>
<feature type="chain" id="PRO_5012462823" evidence="1">
    <location>
        <begin position="23"/>
        <end position="404"/>
    </location>
</feature>
<dbReference type="AlphaFoldDB" id="A0A1X7K3S7"/>
<protein>
    <submittedName>
        <fullName evidence="2">Putative spermidine/putrescine transport system substrate-binding protein</fullName>
    </submittedName>
</protein>
<dbReference type="InterPro" id="IPR006059">
    <property type="entry name" value="SBP"/>
</dbReference>
<evidence type="ECO:0000313" key="2">
    <source>
        <dbReference type="EMBL" id="SMG35384.1"/>
    </source>
</evidence>
<dbReference type="RefSeq" id="WP_085517346.1">
    <property type="nucleotide sequence ID" value="NZ_FXAW01000004.1"/>
</dbReference>
<dbReference type="PANTHER" id="PTHR42779">
    <property type="entry name" value="PROTEIN YNJB"/>
    <property type="match status" value="1"/>
</dbReference>
<dbReference type="OrthoDB" id="3239593at2"/>
<evidence type="ECO:0000256" key="1">
    <source>
        <dbReference type="SAM" id="SignalP"/>
    </source>
</evidence>
<keyword evidence="1" id="KW-0732">Signal</keyword>
<evidence type="ECO:0000313" key="3">
    <source>
        <dbReference type="Proteomes" id="UP000193804"/>
    </source>
</evidence>
<organism evidence="2 3">
    <name type="scientific">Marivirga sericea</name>
    <dbReference type="NCBI Taxonomy" id="1028"/>
    <lineage>
        <taxon>Bacteria</taxon>
        <taxon>Pseudomonadati</taxon>
        <taxon>Bacteroidota</taxon>
        <taxon>Cytophagia</taxon>
        <taxon>Cytophagales</taxon>
        <taxon>Marivirgaceae</taxon>
        <taxon>Marivirga</taxon>
    </lineage>
</organism>